<comment type="caution">
    <text evidence="8">The sequence shown here is derived from an EMBL/GenBank/DDBJ whole genome shotgun (WGS) entry which is preliminary data.</text>
</comment>
<dbReference type="GO" id="GO:0007188">
    <property type="term" value="P:adenylate cyclase-modulating G protein-coupled receptor signaling pathway"/>
    <property type="evidence" value="ECO:0007669"/>
    <property type="project" value="TreeGrafter"/>
</dbReference>
<dbReference type="PRINTS" id="PR01127">
    <property type="entry name" value="DIUHORMONER"/>
</dbReference>
<evidence type="ECO:0000256" key="1">
    <source>
        <dbReference type="ARBA" id="ARBA00004141"/>
    </source>
</evidence>
<dbReference type="PROSITE" id="PS50261">
    <property type="entry name" value="G_PROTEIN_RECEP_F2_4"/>
    <property type="match status" value="1"/>
</dbReference>
<evidence type="ECO:0000256" key="6">
    <source>
        <dbReference type="SAM" id="Phobius"/>
    </source>
</evidence>
<dbReference type="PRINTS" id="PR00249">
    <property type="entry name" value="GPCRSECRETIN"/>
</dbReference>
<keyword evidence="2 6" id="KW-0812">Transmembrane</keyword>
<keyword evidence="9" id="KW-1185">Reference proteome</keyword>
<proteinExistence type="predicted"/>
<dbReference type="Gene3D" id="1.20.1070.10">
    <property type="entry name" value="Rhodopsin 7-helix transmembrane proteins"/>
    <property type="match status" value="1"/>
</dbReference>
<keyword evidence="3 6" id="KW-1133">Transmembrane helix</keyword>
<comment type="subcellular location">
    <subcellularLocation>
        <location evidence="1">Membrane</location>
        <topology evidence="1">Multi-pass membrane protein</topology>
    </subcellularLocation>
</comment>
<dbReference type="InterPro" id="IPR017981">
    <property type="entry name" value="GPCR_2-like_7TM"/>
</dbReference>
<dbReference type="PANTHER" id="PTHR45620">
    <property type="entry name" value="PDF RECEPTOR-LIKE PROTEIN-RELATED"/>
    <property type="match status" value="1"/>
</dbReference>
<evidence type="ECO:0000313" key="9">
    <source>
        <dbReference type="Proteomes" id="UP000801492"/>
    </source>
</evidence>
<dbReference type="GO" id="GO:0008528">
    <property type="term" value="F:G protein-coupled peptide receptor activity"/>
    <property type="evidence" value="ECO:0007669"/>
    <property type="project" value="TreeGrafter"/>
</dbReference>
<feature type="domain" description="G-protein coupled receptors family 2 profile 2" evidence="7">
    <location>
        <begin position="1"/>
        <end position="85"/>
    </location>
</feature>
<feature type="transmembrane region" description="Helical" evidence="6">
    <location>
        <begin position="34"/>
        <end position="53"/>
    </location>
</feature>
<evidence type="ECO:0000313" key="8">
    <source>
        <dbReference type="EMBL" id="KAF2902744.1"/>
    </source>
</evidence>
<organism evidence="8 9">
    <name type="scientific">Ignelater luminosus</name>
    <name type="common">Cucubano</name>
    <name type="synonym">Pyrophorus luminosus</name>
    <dbReference type="NCBI Taxonomy" id="2038154"/>
    <lineage>
        <taxon>Eukaryota</taxon>
        <taxon>Metazoa</taxon>
        <taxon>Ecdysozoa</taxon>
        <taxon>Arthropoda</taxon>
        <taxon>Hexapoda</taxon>
        <taxon>Insecta</taxon>
        <taxon>Pterygota</taxon>
        <taxon>Neoptera</taxon>
        <taxon>Endopterygota</taxon>
        <taxon>Coleoptera</taxon>
        <taxon>Polyphaga</taxon>
        <taxon>Elateriformia</taxon>
        <taxon>Elateroidea</taxon>
        <taxon>Elateridae</taxon>
        <taxon>Agrypninae</taxon>
        <taxon>Pyrophorini</taxon>
        <taxon>Ignelater</taxon>
    </lineage>
</organism>
<dbReference type="GO" id="GO:0008036">
    <property type="term" value="F:diuretic hormone receptor activity"/>
    <property type="evidence" value="ECO:0007669"/>
    <property type="project" value="InterPro"/>
</dbReference>
<dbReference type="AlphaFoldDB" id="A0A8K0GJX9"/>
<evidence type="ECO:0000256" key="3">
    <source>
        <dbReference type="ARBA" id="ARBA00022989"/>
    </source>
</evidence>
<feature type="compositionally biased region" description="Low complexity" evidence="5">
    <location>
        <begin position="111"/>
        <end position="122"/>
    </location>
</feature>
<dbReference type="OrthoDB" id="6022368at2759"/>
<name>A0A8K0GJX9_IGNLU</name>
<evidence type="ECO:0000256" key="2">
    <source>
        <dbReference type="ARBA" id="ARBA00022692"/>
    </source>
</evidence>
<sequence length="178" mass="19960">MQLPVYIIIFQVLITKLRSANSAETQQYRKAAKALLVLIPLLGVTYILVIVGPTHGISKSIYDNARAILLSTQGFTVALFYCFLNTEVKNTVRHRFNSWHTRRSIGSQRQRFSSSRDWSPRSSRSRGESLRLYNQGGNIYRKRESTCSEGTTTTVVTVATGKQTPQVRSPLLPPGELG</sequence>
<dbReference type="Pfam" id="PF00002">
    <property type="entry name" value="7tm_2"/>
    <property type="match status" value="1"/>
</dbReference>
<dbReference type="GO" id="GO:0017046">
    <property type="term" value="F:peptide hormone binding"/>
    <property type="evidence" value="ECO:0007669"/>
    <property type="project" value="TreeGrafter"/>
</dbReference>
<protein>
    <recommendedName>
        <fullName evidence="7">G-protein coupled receptors family 2 profile 2 domain-containing protein</fullName>
    </recommendedName>
</protein>
<reference evidence="8" key="1">
    <citation type="submission" date="2019-08" db="EMBL/GenBank/DDBJ databases">
        <title>The genome of the North American firefly Photinus pyralis.</title>
        <authorList>
            <consortium name="Photinus pyralis genome working group"/>
            <person name="Fallon T.R."/>
            <person name="Sander Lower S.E."/>
            <person name="Weng J.-K."/>
        </authorList>
    </citation>
    <scope>NUCLEOTIDE SEQUENCE</scope>
    <source>
        <strain evidence="8">TRF0915ILg1</strain>
        <tissue evidence="8">Whole body</tissue>
    </source>
</reference>
<dbReference type="SUPFAM" id="SSF81321">
    <property type="entry name" value="Family A G protein-coupled receptor-like"/>
    <property type="match status" value="1"/>
</dbReference>
<dbReference type="GO" id="GO:0005886">
    <property type="term" value="C:plasma membrane"/>
    <property type="evidence" value="ECO:0007669"/>
    <property type="project" value="TreeGrafter"/>
</dbReference>
<evidence type="ECO:0000256" key="4">
    <source>
        <dbReference type="ARBA" id="ARBA00023136"/>
    </source>
</evidence>
<accession>A0A8K0GJX9</accession>
<dbReference type="InterPro" id="IPR017983">
    <property type="entry name" value="GPCR_2_secretin-like_CS"/>
</dbReference>
<feature type="region of interest" description="Disordered" evidence="5">
    <location>
        <begin position="107"/>
        <end position="127"/>
    </location>
</feature>
<gene>
    <name evidence="8" type="ORF">ILUMI_03452</name>
</gene>
<dbReference type="InterPro" id="IPR002001">
    <property type="entry name" value="GPCR_2_diuretic_rcpt"/>
</dbReference>
<dbReference type="GO" id="GO:0007166">
    <property type="term" value="P:cell surface receptor signaling pathway"/>
    <property type="evidence" value="ECO:0007669"/>
    <property type="project" value="InterPro"/>
</dbReference>
<keyword evidence="4 6" id="KW-0472">Membrane</keyword>
<evidence type="ECO:0000259" key="7">
    <source>
        <dbReference type="PROSITE" id="PS50261"/>
    </source>
</evidence>
<evidence type="ECO:0000256" key="5">
    <source>
        <dbReference type="SAM" id="MobiDB-lite"/>
    </source>
</evidence>
<dbReference type="EMBL" id="VTPC01001197">
    <property type="protein sequence ID" value="KAF2902744.1"/>
    <property type="molecule type" value="Genomic_DNA"/>
</dbReference>
<dbReference type="InterPro" id="IPR000832">
    <property type="entry name" value="GPCR_2_secretin-like"/>
</dbReference>
<feature type="transmembrane region" description="Helical" evidence="6">
    <location>
        <begin position="65"/>
        <end position="84"/>
    </location>
</feature>
<dbReference type="InterPro" id="IPR050332">
    <property type="entry name" value="GPCR_2"/>
</dbReference>
<dbReference type="PROSITE" id="PS00650">
    <property type="entry name" value="G_PROTEIN_RECEP_F2_2"/>
    <property type="match status" value="1"/>
</dbReference>
<dbReference type="PANTHER" id="PTHR45620:SF15">
    <property type="entry name" value="DIURETIC HORMONE 44 RECEPTOR 1-RELATED"/>
    <property type="match status" value="1"/>
</dbReference>
<dbReference type="Proteomes" id="UP000801492">
    <property type="component" value="Unassembled WGS sequence"/>
</dbReference>